<evidence type="ECO:0000256" key="5">
    <source>
        <dbReference type="ARBA" id="ARBA00023136"/>
    </source>
</evidence>
<feature type="transmembrane region" description="Helical" evidence="6">
    <location>
        <begin position="487"/>
        <end position="509"/>
    </location>
</feature>
<accession>A0A267MDT2</accession>
<feature type="transmembrane region" description="Helical" evidence="6">
    <location>
        <begin position="7"/>
        <end position="27"/>
    </location>
</feature>
<feature type="transmembrane region" description="Helical" evidence="6">
    <location>
        <begin position="454"/>
        <end position="475"/>
    </location>
</feature>
<dbReference type="InterPro" id="IPR002797">
    <property type="entry name" value="Polysacc_synth"/>
</dbReference>
<evidence type="ECO:0000256" key="6">
    <source>
        <dbReference type="SAM" id="Phobius"/>
    </source>
</evidence>
<dbReference type="CDD" id="cd13124">
    <property type="entry name" value="MATE_SpoVB_like"/>
    <property type="match status" value="1"/>
</dbReference>
<evidence type="ECO:0000256" key="1">
    <source>
        <dbReference type="ARBA" id="ARBA00004651"/>
    </source>
</evidence>
<feature type="transmembrane region" description="Helical" evidence="6">
    <location>
        <begin position="160"/>
        <end position="179"/>
    </location>
</feature>
<dbReference type="EMBL" id="NIBG01000024">
    <property type="protein sequence ID" value="PAB57637.1"/>
    <property type="molecule type" value="Genomic_DNA"/>
</dbReference>
<dbReference type="PANTHER" id="PTHR30250">
    <property type="entry name" value="PST FAMILY PREDICTED COLANIC ACID TRANSPORTER"/>
    <property type="match status" value="1"/>
</dbReference>
<sequence length="535" mass="56767">MSNKSFLKGAAILGAAGIIVKIMGAFFRIPLGNIIGSEGMGYYQASYPIYVLLLTVSTAGIPTAISKLVAEKNAVGDRYGAHRIFKVSFRLLLIVGIVTFSIMFFGAKTLVGFIKNDKAYYSMLAVSPALLFVPVMAAFRGYFQGLQDMFPTAISQIFEQFGRVVIGIALAMFLLPKGIEVAAAGASFGAASGAITGTLIVMVIYYKRKGKILIGIQNGIKGKEESASYIIKKILAIAIPITIGAAILPVMNTIDAALVMRRLTAIGYTQDVANSLYGQFTGMAAPLINLPQVLTVALAMSLVPAISHFYKKNDHKGLEETVLAGTRVALLIGLPAAIGLVILAKPIMLLLYPLQMDSAASAAEVLKVLGWGVIFLTLVQTFTAILQGLGKPIIPVINLFIGAIFKIAFTYTLTAIPAINVKGAAAGTVAAYLVASILNFIYVKKYTKTKFSLVNFVIKPVVAVGAMAISVMFIYNTIINFVGNKIATLGGVATGGVIYIFMLLCLGAVTSEDFQMVPGGSKISKILNKIGLLKK</sequence>
<evidence type="ECO:0000256" key="2">
    <source>
        <dbReference type="ARBA" id="ARBA00022475"/>
    </source>
</evidence>
<dbReference type="InterPro" id="IPR024923">
    <property type="entry name" value="PG_synth_SpoVB"/>
</dbReference>
<dbReference type="PIRSF" id="PIRSF038958">
    <property type="entry name" value="PG_synth_SpoVB"/>
    <property type="match status" value="1"/>
</dbReference>
<feature type="transmembrane region" description="Helical" evidence="6">
    <location>
        <begin position="368"/>
        <end position="389"/>
    </location>
</feature>
<feature type="transmembrane region" description="Helical" evidence="6">
    <location>
        <begin position="91"/>
        <end position="114"/>
    </location>
</feature>
<dbReference type="InterPro" id="IPR050833">
    <property type="entry name" value="Poly_Biosynth_Transport"/>
</dbReference>
<protein>
    <submittedName>
        <fullName evidence="7">Stage V sporulation protein B</fullName>
    </submittedName>
</protein>
<gene>
    <name evidence="7" type="ORF">CCE28_18415</name>
</gene>
<dbReference type="AlphaFoldDB" id="A0A267MDT2"/>
<evidence type="ECO:0000256" key="3">
    <source>
        <dbReference type="ARBA" id="ARBA00022692"/>
    </source>
</evidence>
<evidence type="ECO:0000313" key="8">
    <source>
        <dbReference type="Proteomes" id="UP000216024"/>
    </source>
</evidence>
<dbReference type="Pfam" id="PF01943">
    <property type="entry name" value="Polysacc_synt"/>
    <property type="match status" value="1"/>
</dbReference>
<comment type="caution">
    <text evidence="7">The sequence shown here is derived from an EMBL/GenBank/DDBJ whole genome shotgun (WGS) entry which is preliminary data.</text>
</comment>
<feature type="transmembrane region" description="Helical" evidence="6">
    <location>
        <begin position="120"/>
        <end position="139"/>
    </location>
</feature>
<proteinExistence type="predicted"/>
<feature type="transmembrane region" description="Helical" evidence="6">
    <location>
        <begin position="47"/>
        <end position="70"/>
    </location>
</feature>
<dbReference type="GO" id="GO:0005886">
    <property type="term" value="C:plasma membrane"/>
    <property type="evidence" value="ECO:0007669"/>
    <property type="project" value="UniProtKB-SubCell"/>
</dbReference>
<keyword evidence="3 6" id="KW-0812">Transmembrane</keyword>
<name>A0A267MDT2_9FIRM</name>
<keyword evidence="5 6" id="KW-0472">Membrane</keyword>
<dbReference type="RefSeq" id="WP_095135205.1">
    <property type="nucleotide sequence ID" value="NZ_NIBG01000024.1"/>
</dbReference>
<feature type="transmembrane region" description="Helical" evidence="6">
    <location>
        <begin position="185"/>
        <end position="206"/>
    </location>
</feature>
<evidence type="ECO:0000256" key="4">
    <source>
        <dbReference type="ARBA" id="ARBA00022989"/>
    </source>
</evidence>
<dbReference type="OrthoDB" id="9775950at2"/>
<evidence type="ECO:0000313" key="7">
    <source>
        <dbReference type="EMBL" id="PAB57637.1"/>
    </source>
</evidence>
<reference evidence="7 8" key="1">
    <citation type="submission" date="2017-06" db="EMBL/GenBank/DDBJ databases">
        <title>Draft genome sequence of anaerobic fermentative bacterium Anaeromicrobium sediminis DY2726D isolated from West Pacific Ocean sediments.</title>
        <authorList>
            <person name="Zeng X."/>
        </authorList>
    </citation>
    <scope>NUCLEOTIDE SEQUENCE [LARGE SCALE GENOMIC DNA]</scope>
    <source>
        <strain evidence="7 8">DY2726D</strain>
    </source>
</reference>
<keyword evidence="4 6" id="KW-1133">Transmembrane helix</keyword>
<keyword evidence="2" id="KW-1003">Cell membrane</keyword>
<feature type="transmembrane region" description="Helical" evidence="6">
    <location>
        <begin position="227"/>
        <end position="251"/>
    </location>
</feature>
<dbReference type="Proteomes" id="UP000216024">
    <property type="component" value="Unassembled WGS sequence"/>
</dbReference>
<feature type="transmembrane region" description="Helical" evidence="6">
    <location>
        <begin position="322"/>
        <end position="348"/>
    </location>
</feature>
<comment type="subcellular location">
    <subcellularLocation>
        <location evidence="1">Cell membrane</location>
        <topology evidence="1">Multi-pass membrane protein</topology>
    </subcellularLocation>
</comment>
<feature type="transmembrane region" description="Helical" evidence="6">
    <location>
        <begin position="396"/>
        <end position="418"/>
    </location>
</feature>
<feature type="transmembrane region" description="Helical" evidence="6">
    <location>
        <begin position="424"/>
        <end position="442"/>
    </location>
</feature>
<keyword evidence="8" id="KW-1185">Reference proteome</keyword>
<organism evidence="7 8">
    <name type="scientific">Anaeromicrobium sediminis</name>
    <dbReference type="NCBI Taxonomy" id="1478221"/>
    <lineage>
        <taxon>Bacteria</taxon>
        <taxon>Bacillati</taxon>
        <taxon>Bacillota</taxon>
        <taxon>Clostridia</taxon>
        <taxon>Peptostreptococcales</taxon>
        <taxon>Thermotaleaceae</taxon>
        <taxon>Anaeromicrobium</taxon>
    </lineage>
</organism>
<dbReference type="PANTHER" id="PTHR30250:SF21">
    <property type="entry name" value="LIPID II FLIPPASE MURJ"/>
    <property type="match status" value="1"/>
</dbReference>
<feature type="transmembrane region" description="Helical" evidence="6">
    <location>
        <begin position="290"/>
        <end position="310"/>
    </location>
</feature>